<evidence type="ECO:0000256" key="10">
    <source>
        <dbReference type="ARBA" id="ARBA00022832"/>
    </source>
</evidence>
<keyword evidence="14" id="KW-0045">Antibiotic biosynthesis</keyword>
<evidence type="ECO:0000256" key="11">
    <source>
        <dbReference type="ARBA" id="ARBA00022857"/>
    </source>
</evidence>
<dbReference type="SUPFAM" id="SSF56801">
    <property type="entry name" value="Acetyl-CoA synthetase-like"/>
    <property type="match status" value="2"/>
</dbReference>
<dbReference type="InterPro" id="IPR049900">
    <property type="entry name" value="PKS_mFAS_DH"/>
</dbReference>
<dbReference type="GO" id="GO:0005829">
    <property type="term" value="C:cytosol"/>
    <property type="evidence" value="ECO:0007669"/>
    <property type="project" value="TreeGrafter"/>
</dbReference>
<dbReference type="SMART" id="SM00825">
    <property type="entry name" value="PKS_KS"/>
    <property type="match status" value="1"/>
</dbReference>
<evidence type="ECO:0000259" key="30">
    <source>
        <dbReference type="PROSITE" id="PS52019"/>
    </source>
</evidence>
<dbReference type="SUPFAM" id="SSF52777">
    <property type="entry name" value="CoA-dependent acyltransferases"/>
    <property type="match status" value="2"/>
</dbReference>
<dbReference type="InterPro" id="IPR000873">
    <property type="entry name" value="AMP-dep_synth/lig_dom"/>
</dbReference>
<dbReference type="InterPro" id="IPR009081">
    <property type="entry name" value="PP-bd_ACP"/>
</dbReference>
<keyword evidence="13" id="KW-0443">Lipid metabolism</keyword>
<dbReference type="SUPFAM" id="SSF51735">
    <property type="entry name" value="NAD(P)-binding Rossmann-fold domains"/>
    <property type="match status" value="2"/>
</dbReference>
<keyword evidence="8" id="KW-0808">Transferase</keyword>
<dbReference type="FunFam" id="3.30.300.30:FF:000010">
    <property type="entry name" value="Enterobactin synthetase component F"/>
    <property type="match status" value="1"/>
</dbReference>
<dbReference type="InterPro" id="IPR042104">
    <property type="entry name" value="PKS_dehydratase_sf"/>
</dbReference>
<feature type="domain" description="Carrier" evidence="28">
    <location>
        <begin position="578"/>
        <end position="653"/>
    </location>
</feature>
<keyword evidence="7" id="KW-0597">Phosphoprotein</keyword>
<keyword evidence="6" id="KW-0596">Phosphopantetheine</keyword>
<dbReference type="EC" id="2.3.1.292" evidence="21"/>
<dbReference type="GO" id="GO:0043041">
    <property type="term" value="P:amino acid activation for nonribosomal peptide biosynthetic process"/>
    <property type="evidence" value="ECO:0007669"/>
    <property type="project" value="UniProtKB-ARBA"/>
</dbReference>
<dbReference type="Proteomes" id="UP000001349">
    <property type="component" value="Chromosome"/>
</dbReference>
<dbReference type="FunFam" id="3.40.50.980:FF:000001">
    <property type="entry name" value="Non-ribosomal peptide synthetase"/>
    <property type="match status" value="1"/>
</dbReference>
<feature type="region of interest" description="N-terminal hotdog fold" evidence="26">
    <location>
        <begin position="2741"/>
        <end position="2866"/>
    </location>
</feature>
<dbReference type="OrthoDB" id="2203190at2"/>
<dbReference type="Gene3D" id="1.10.1240.100">
    <property type="match status" value="1"/>
</dbReference>
<evidence type="ECO:0000256" key="20">
    <source>
        <dbReference type="ARBA" id="ARBA00058455"/>
    </source>
</evidence>
<dbReference type="InterPro" id="IPR020806">
    <property type="entry name" value="PKS_PP-bd"/>
</dbReference>
<dbReference type="SMART" id="SM00826">
    <property type="entry name" value="PKS_DH"/>
    <property type="match status" value="1"/>
</dbReference>
<dbReference type="Pfam" id="PF08659">
    <property type="entry name" value="KR"/>
    <property type="match status" value="1"/>
</dbReference>
<evidence type="ECO:0000259" key="28">
    <source>
        <dbReference type="PROSITE" id="PS50075"/>
    </source>
</evidence>
<dbReference type="InterPro" id="IPR014031">
    <property type="entry name" value="Ketoacyl_synth_C"/>
</dbReference>
<evidence type="ECO:0000256" key="8">
    <source>
        <dbReference type="ARBA" id="ARBA00022679"/>
    </source>
</evidence>
<dbReference type="KEGG" id="cce:Ccel_2331"/>
<dbReference type="InterPro" id="IPR049551">
    <property type="entry name" value="PKS_DH_C"/>
</dbReference>
<dbReference type="Gene3D" id="3.40.50.720">
    <property type="entry name" value="NAD(P)-binding Rossmann-like Domain"/>
    <property type="match status" value="1"/>
</dbReference>
<comment type="cofactor">
    <cofactor evidence="2">
        <name>pantetheine 4'-phosphate</name>
        <dbReference type="ChEBI" id="CHEBI:47942"/>
    </cofactor>
</comment>
<keyword evidence="11" id="KW-0521">NADP</keyword>
<dbReference type="NCBIfam" id="TIGR01733">
    <property type="entry name" value="AA-adenyl-dom"/>
    <property type="match status" value="1"/>
</dbReference>
<evidence type="ECO:0000256" key="17">
    <source>
        <dbReference type="ARBA" id="ARBA00051971"/>
    </source>
</evidence>
<feature type="domain" description="Carrier" evidence="28">
    <location>
        <begin position="3123"/>
        <end position="3198"/>
    </location>
</feature>
<dbReference type="PANTHER" id="PTHR45527">
    <property type="entry name" value="NONRIBOSOMAL PEPTIDE SYNTHETASE"/>
    <property type="match status" value="1"/>
</dbReference>
<dbReference type="GO" id="GO:0017000">
    <property type="term" value="P:antibiotic biosynthetic process"/>
    <property type="evidence" value="ECO:0007669"/>
    <property type="project" value="UniProtKB-KW"/>
</dbReference>
<feature type="active site" description="Proton donor; for dehydratase activity" evidence="26">
    <location>
        <position position="2939"/>
    </location>
</feature>
<evidence type="ECO:0000256" key="27">
    <source>
        <dbReference type="SAM" id="MobiDB-lite"/>
    </source>
</evidence>
<dbReference type="FunFam" id="3.40.50.12780:FF:000012">
    <property type="entry name" value="Non-ribosomal peptide synthetase"/>
    <property type="match status" value="1"/>
</dbReference>
<evidence type="ECO:0000256" key="3">
    <source>
        <dbReference type="ARBA" id="ARBA00003299"/>
    </source>
</evidence>
<dbReference type="InterPro" id="IPR006162">
    <property type="entry name" value="Ppantetheine_attach_site"/>
</dbReference>
<dbReference type="Pfam" id="PF00501">
    <property type="entry name" value="AMP-binding"/>
    <property type="match status" value="2"/>
</dbReference>
<dbReference type="UniPathway" id="UPA01003"/>
<evidence type="ECO:0000256" key="1">
    <source>
        <dbReference type="ARBA" id="ARBA00001937"/>
    </source>
</evidence>
<keyword evidence="12" id="KW-0560">Oxidoreductase</keyword>
<dbReference type="FunFam" id="2.30.38.10:FF:000001">
    <property type="entry name" value="Non-ribosomal peptide synthetase PvdI"/>
    <property type="match status" value="1"/>
</dbReference>
<evidence type="ECO:0000256" key="12">
    <source>
        <dbReference type="ARBA" id="ARBA00023002"/>
    </source>
</evidence>
<evidence type="ECO:0000256" key="9">
    <source>
        <dbReference type="ARBA" id="ARBA00022737"/>
    </source>
</evidence>
<proteinExistence type="inferred from homology"/>
<evidence type="ECO:0000256" key="15">
    <source>
        <dbReference type="ARBA" id="ARBA00023268"/>
    </source>
</evidence>
<comment type="catalytic activity">
    <reaction evidence="17">
        <text>19-(4-hydroxyphenyl)nonadecanoyl-[(phenol)carboxyphthiodiolenone synthase] + 2 (S)-methylmalonyl-CoA + 3 malonyl-CoA + 5 NADPH + 10 H(+) = C37-(phenol)carboxyphthiodiolenone-[(phenol)carboxyphthiodiolenone synthase] + 5 CO2 + 5 NADP(+) + 5 CoA + 2 H2O</text>
        <dbReference type="Rhea" id="RHEA:57760"/>
        <dbReference type="Rhea" id="RHEA-COMP:14273"/>
        <dbReference type="Rhea" id="RHEA-COMP:14990"/>
        <dbReference type="ChEBI" id="CHEBI:15377"/>
        <dbReference type="ChEBI" id="CHEBI:15378"/>
        <dbReference type="ChEBI" id="CHEBI:16526"/>
        <dbReference type="ChEBI" id="CHEBI:57287"/>
        <dbReference type="ChEBI" id="CHEBI:57327"/>
        <dbReference type="ChEBI" id="CHEBI:57384"/>
        <dbReference type="ChEBI" id="CHEBI:57783"/>
        <dbReference type="ChEBI" id="CHEBI:58349"/>
        <dbReference type="ChEBI" id="CHEBI:133301"/>
        <dbReference type="ChEBI" id="CHEBI:142260"/>
        <dbReference type="EC" id="2.3.1.292"/>
    </reaction>
</comment>
<dbReference type="SUPFAM" id="SSF53901">
    <property type="entry name" value="Thiolase-like"/>
    <property type="match status" value="1"/>
</dbReference>
<evidence type="ECO:0000256" key="19">
    <source>
        <dbReference type="ARBA" id="ARBA00052745"/>
    </source>
</evidence>
<accession>B8I5D1</accession>
<reference evidence="31 32" key="1">
    <citation type="submission" date="2009-01" db="EMBL/GenBank/DDBJ databases">
        <title>Complete sequence of Clostridium cellulolyticum H10.</title>
        <authorList>
            <consortium name="US DOE Joint Genome Institute"/>
            <person name="Lucas S."/>
            <person name="Copeland A."/>
            <person name="Lapidus A."/>
            <person name="Glavina del Rio T."/>
            <person name="Dalin E."/>
            <person name="Tice H."/>
            <person name="Bruce D."/>
            <person name="Goodwin L."/>
            <person name="Pitluck S."/>
            <person name="Chertkov O."/>
            <person name="Saunders E."/>
            <person name="Brettin T."/>
            <person name="Detter J.C."/>
            <person name="Han C."/>
            <person name="Larimer F."/>
            <person name="Land M."/>
            <person name="Hauser L."/>
            <person name="Kyrpides N."/>
            <person name="Ivanova N."/>
            <person name="Zhou J."/>
            <person name="Richardson P."/>
        </authorList>
    </citation>
    <scope>NUCLEOTIDE SEQUENCE [LARGE SCALE GENOMIC DNA]</scope>
    <source>
        <strain evidence="32">ATCC 35319 / DSM 5812 / JCM 6584 / H10</strain>
    </source>
</reference>
<feature type="active site" description="Proton acceptor; for dehydratase activity" evidence="26">
    <location>
        <position position="2772"/>
    </location>
</feature>
<evidence type="ECO:0000256" key="13">
    <source>
        <dbReference type="ARBA" id="ARBA00023098"/>
    </source>
</evidence>
<dbReference type="CDD" id="cd19531">
    <property type="entry name" value="LCL_NRPS-like"/>
    <property type="match status" value="1"/>
</dbReference>
<comment type="catalytic activity">
    <reaction evidence="19">
        <text>icosanoyl-[(phenol)carboxyphthiodiolenone synthase] + 2 (S)-methylmalonyl-CoA + 3 malonyl-CoA + 5 NADPH + 10 H(+) = C32-carboxyphthiodiolenone-[(phenol)carboxyphthiodiolenone synthase] + 5 CO2 + 5 NADP(+) + 5 CoA + 2 H2O</text>
        <dbReference type="Rhea" id="RHEA:57748"/>
        <dbReference type="Rhea" id="RHEA-COMP:14985"/>
        <dbReference type="Rhea" id="RHEA-COMP:14986"/>
        <dbReference type="ChEBI" id="CHEBI:15377"/>
        <dbReference type="ChEBI" id="CHEBI:15378"/>
        <dbReference type="ChEBI" id="CHEBI:16526"/>
        <dbReference type="ChEBI" id="CHEBI:57287"/>
        <dbReference type="ChEBI" id="CHEBI:57327"/>
        <dbReference type="ChEBI" id="CHEBI:57384"/>
        <dbReference type="ChEBI" id="CHEBI:57783"/>
        <dbReference type="ChEBI" id="CHEBI:58349"/>
        <dbReference type="ChEBI" id="CHEBI:87848"/>
        <dbReference type="ChEBI" id="CHEBI:142236"/>
        <dbReference type="EC" id="2.3.1.292"/>
    </reaction>
</comment>
<evidence type="ECO:0000256" key="4">
    <source>
        <dbReference type="ARBA" id="ARBA00004789"/>
    </source>
</evidence>
<dbReference type="GO" id="GO:0006631">
    <property type="term" value="P:fatty acid metabolic process"/>
    <property type="evidence" value="ECO:0007669"/>
    <property type="project" value="UniProtKB-KW"/>
</dbReference>
<dbReference type="Pfam" id="PF02801">
    <property type="entry name" value="Ketoacyl-synt_C"/>
    <property type="match status" value="1"/>
</dbReference>
<dbReference type="Pfam" id="PF22621">
    <property type="entry name" value="CurL-like_PKS_C"/>
    <property type="match status" value="1"/>
</dbReference>
<dbReference type="Pfam" id="PF00550">
    <property type="entry name" value="PP-binding"/>
    <property type="match status" value="3"/>
</dbReference>
<evidence type="ECO:0000313" key="32">
    <source>
        <dbReference type="Proteomes" id="UP000001349"/>
    </source>
</evidence>
<keyword evidence="10" id="KW-0276">Fatty acid metabolism</keyword>
<dbReference type="InterPro" id="IPR001242">
    <property type="entry name" value="Condensation_dom"/>
</dbReference>
<dbReference type="RefSeq" id="WP_015925759.1">
    <property type="nucleotide sequence ID" value="NC_011898.1"/>
</dbReference>
<feature type="domain" description="Ketosynthase family 3 (KS3)" evidence="29">
    <location>
        <begin position="1728"/>
        <end position="2154"/>
    </location>
</feature>
<dbReference type="PROSITE" id="PS00455">
    <property type="entry name" value="AMP_BINDING"/>
    <property type="match status" value="2"/>
</dbReference>
<comment type="function">
    <text evidence="3">Involved in some intermediate steps for the synthesis of the antibiotic polyketide bacillaene which is involved in secondary metabolism.</text>
</comment>
<evidence type="ECO:0000256" key="24">
    <source>
        <dbReference type="ARBA" id="ARBA00078169"/>
    </source>
</evidence>
<comment type="function">
    <text evidence="20">Part of the PpsABCDE complex involved in the biosynthesis of the lipid core common to phthiocerols and phenolphthiocerols by successive additions of malonyl-CoA or methylmalonyl-CoA extender units. PpsA can accept as substrate the activated forms of either icosanoyl (C20), docosanoyl (C22) or lignoceroyl (C24) groups from FadD26, or a (4-hydroxyphenyl)-C17 or (4-hydroxyphenyl)-C19 fatty acyl from FadD29. PpsA initiates the biosynthesis and extends its substrate using a malonyl-CoA extender unit. The PpsB and PpsC proteins add the second and third malonyl-CoA extender units. PpsD adds an (R)-methylmalonyl unit and PpsE adds a second (R)-methylmalonyl unit. The incorporation of the methylmalonyl units results in formation of two branched methyl groups in the elongated product.</text>
</comment>
<gene>
    <name evidence="31" type="ordered locus">Ccel_2331</name>
</gene>
<dbReference type="GO" id="GO:0044550">
    <property type="term" value="P:secondary metabolite biosynthetic process"/>
    <property type="evidence" value="ECO:0007669"/>
    <property type="project" value="TreeGrafter"/>
</dbReference>
<dbReference type="GO" id="GO:0031177">
    <property type="term" value="F:phosphopantetheine binding"/>
    <property type="evidence" value="ECO:0007669"/>
    <property type="project" value="InterPro"/>
</dbReference>
<dbReference type="InterPro" id="IPR014030">
    <property type="entry name" value="Ketoacyl_synth_N"/>
</dbReference>
<dbReference type="CDD" id="cd00833">
    <property type="entry name" value="PKS"/>
    <property type="match status" value="1"/>
</dbReference>
<dbReference type="InterPro" id="IPR013968">
    <property type="entry name" value="PKS_KR"/>
</dbReference>
<dbReference type="PROSITE" id="PS52004">
    <property type="entry name" value="KS3_2"/>
    <property type="match status" value="1"/>
</dbReference>
<dbReference type="Gene3D" id="3.10.129.110">
    <property type="entry name" value="Polyketide synthase dehydratase"/>
    <property type="match status" value="1"/>
</dbReference>
<dbReference type="InterPro" id="IPR020841">
    <property type="entry name" value="PKS_Beta-ketoAc_synthase_dom"/>
</dbReference>
<comment type="similarity">
    <text evidence="5">Belongs to the ATP-dependent AMP-binding enzyme family.</text>
</comment>
<comment type="cofactor">
    <cofactor evidence="1">
        <name>NADP(+)</name>
        <dbReference type="ChEBI" id="CHEBI:58349"/>
    </cofactor>
</comment>
<feature type="region of interest" description="Disordered" evidence="27">
    <location>
        <begin position="3203"/>
        <end position="3235"/>
    </location>
</feature>
<dbReference type="Gene3D" id="1.10.1200.10">
    <property type="entry name" value="ACP-like"/>
    <property type="match status" value="3"/>
</dbReference>
<dbReference type="Pfam" id="PF13193">
    <property type="entry name" value="AMP-binding_C"/>
    <property type="match status" value="1"/>
</dbReference>
<dbReference type="Gene3D" id="3.40.50.980">
    <property type="match status" value="2"/>
</dbReference>
<dbReference type="InterPro" id="IPR045851">
    <property type="entry name" value="AMP-bd_C_sf"/>
</dbReference>
<comment type="catalytic activity">
    <reaction evidence="18">
        <text>docosanoyl-[(phenol)carboxyphthiodiolenone synthase] + 2 (S)-methylmalonyl-CoA + 3 malonyl-CoA + 5 NADPH + 10 H(+) = C34-carboxyphthiodiolenone-[(phenol)carboxyphthiodiolenone synthase] + 5 CO2 + 5 NADP(+) + 5 CoA + 2 H2O</text>
        <dbReference type="Rhea" id="RHEA:57752"/>
        <dbReference type="Rhea" id="RHEA-COMP:14987"/>
        <dbReference type="Rhea" id="RHEA-COMP:14988"/>
        <dbReference type="ChEBI" id="CHEBI:15377"/>
        <dbReference type="ChEBI" id="CHEBI:15378"/>
        <dbReference type="ChEBI" id="CHEBI:16526"/>
        <dbReference type="ChEBI" id="CHEBI:57287"/>
        <dbReference type="ChEBI" id="CHEBI:57327"/>
        <dbReference type="ChEBI" id="CHEBI:57384"/>
        <dbReference type="ChEBI" id="CHEBI:57783"/>
        <dbReference type="ChEBI" id="CHEBI:58349"/>
        <dbReference type="ChEBI" id="CHEBI:142237"/>
        <dbReference type="ChEBI" id="CHEBI:142238"/>
        <dbReference type="EC" id="2.3.1.292"/>
    </reaction>
</comment>
<dbReference type="SMART" id="SM00823">
    <property type="entry name" value="PKS_PP"/>
    <property type="match status" value="3"/>
</dbReference>
<dbReference type="Gene3D" id="3.30.559.10">
    <property type="entry name" value="Chloramphenicol acetyltransferase-like domain"/>
    <property type="match status" value="1"/>
</dbReference>
<protein>
    <recommendedName>
        <fullName evidence="22">Phenolphthiocerol/phthiocerol polyketide synthase subunit E</fullName>
        <ecNumber evidence="21">2.3.1.292</ecNumber>
    </recommendedName>
    <alternativeName>
        <fullName evidence="24">(Phenol)carboxyphthiodiolenone synthase subunit E</fullName>
    </alternativeName>
    <alternativeName>
        <fullName evidence="25">Beta-ketoacyl-acyl-carrier-protein synthase I</fullName>
    </alternativeName>
    <alternativeName>
        <fullName evidence="23">Phthiocerol synthesis polyketide synthase type I PpsE</fullName>
    </alternativeName>
</protein>
<evidence type="ECO:0000256" key="14">
    <source>
        <dbReference type="ARBA" id="ARBA00023194"/>
    </source>
</evidence>
<dbReference type="InterPro" id="IPR036291">
    <property type="entry name" value="NAD(P)-bd_dom_sf"/>
</dbReference>
<dbReference type="InterPro" id="IPR036736">
    <property type="entry name" value="ACP-like_sf"/>
</dbReference>
<feature type="domain" description="Carrier" evidence="28">
    <location>
        <begin position="1632"/>
        <end position="1707"/>
    </location>
</feature>
<dbReference type="eggNOG" id="COG1020">
    <property type="taxonomic scope" value="Bacteria"/>
</dbReference>
<evidence type="ECO:0000313" key="31">
    <source>
        <dbReference type="EMBL" id="ACL76667.1"/>
    </source>
</evidence>
<dbReference type="GO" id="GO:0016746">
    <property type="term" value="F:acyltransferase activity"/>
    <property type="evidence" value="ECO:0007669"/>
    <property type="project" value="InterPro"/>
</dbReference>
<dbReference type="HOGENOM" id="CLU_000351_0_0_9"/>
<dbReference type="FunFam" id="1.10.1200.10:FF:000005">
    <property type="entry name" value="Nonribosomal peptide synthetase 1"/>
    <property type="match status" value="1"/>
</dbReference>
<dbReference type="PROSITE" id="PS52019">
    <property type="entry name" value="PKS_MFAS_DH"/>
    <property type="match status" value="1"/>
</dbReference>
<dbReference type="Pfam" id="PF14765">
    <property type="entry name" value="PS-DH"/>
    <property type="match status" value="1"/>
</dbReference>
<evidence type="ECO:0000256" key="26">
    <source>
        <dbReference type="PROSITE-ProRule" id="PRU01363"/>
    </source>
</evidence>
<dbReference type="InterPro" id="IPR020807">
    <property type="entry name" value="PKS_DH"/>
</dbReference>
<keyword evidence="15" id="KW-0511">Multifunctional enzyme</keyword>
<evidence type="ECO:0000256" key="2">
    <source>
        <dbReference type="ARBA" id="ARBA00001957"/>
    </source>
</evidence>
<dbReference type="InterPro" id="IPR057326">
    <property type="entry name" value="KR_dom"/>
</dbReference>
<comment type="pathway">
    <text evidence="4">Antibiotic biosynthesis; bacillaene biosynthesis.</text>
</comment>
<evidence type="ECO:0000256" key="21">
    <source>
        <dbReference type="ARBA" id="ARBA00066974"/>
    </source>
</evidence>
<evidence type="ECO:0000256" key="18">
    <source>
        <dbReference type="ARBA" id="ARBA00052119"/>
    </source>
</evidence>
<dbReference type="Gene3D" id="2.30.38.10">
    <property type="entry name" value="Luciferase, Domain 3"/>
    <property type="match status" value="1"/>
</dbReference>
<dbReference type="InterPro" id="IPR042099">
    <property type="entry name" value="ANL_N_sf"/>
</dbReference>
<dbReference type="Gene3D" id="3.40.47.10">
    <property type="match status" value="1"/>
</dbReference>
<keyword evidence="9" id="KW-0677">Repeat</keyword>
<evidence type="ECO:0000256" key="5">
    <source>
        <dbReference type="ARBA" id="ARBA00006432"/>
    </source>
</evidence>
<dbReference type="InterPro" id="IPR020845">
    <property type="entry name" value="AMP-binding_CS"/>
</dbReference>
<dbReference type="Gene3D" id="3.40.50.12780">
    <property type="entry name" value="N-terminal domain of ligase-like"/>
    <property type="match status" value="1"/>
</dbReference>
<dbReference type="InterPro" id="IPR016039">
    <property type="entry name" value="Thiolase-like"/>
</dbReference>
<dbReference type="Pfam" id="PF00109">
    <property type="entry name" value="ketoacyl-synt"/>
    <property type="match status" value="1"/>
</dbReference>
<dbReference type="CDD" id="cd12116">
    <property type="entry name" value="A_NRPS_Ta1_like"/>
    <property type="match status" value="1"/>
</dbReference>
<dbReference type="STRING" id="394503.Ccel_2331"/>
<feature type="region of interest" description="C-terminal hotdog fold" evidence="26">
    <location>
        <begin position="2877"/>
        <end position="3019"/>
    </location>
</feature>
<name>B8I5D1_RUMCH</name>
<dbReference type="SUPFAM" id="SSF47336">
    <property type="entry name" value="ACP-like"/>
    <property type="match status" value="3"/>
</dbReference>
<organism evidence="31 32">
    <name type="scientific">Ruminiclostridium cellulolyticum (strain ATCC 35319 / DSM 5812 / JCM 6584 / H10)</name>
    <name type="common">Clostridium cellulolyticum</name>
    <dbReference type="NCBI Taxonomy" id="394503"/>
    <lineage>
        <taxon>Bacteria</taxon>
        <taxon>Bacillati</taxon>
        <taxon>Bacillota</taxon>
        <taxon>Clostridia</taxon>
        <taxon>Eubacteriales</taxon>
        <taxon>Oscillospiraceae</taxon>
        <taxon>Ruminiclostridium</taxon>
    </lineage>
</organism>
<evidence type="ECO:0000256" key="7">
    <source>
        <dbReference type="ARBA" id="ARBA00022553"/>
    </source>
</evidence>
<dbReference type="PROSITE" id="PS00012">
    <property type="entry name" value="PHOSPHOPANTETHEINE"/>
    <property type="match status" value="2"/>
</dbReference>
<dbReference type="Pfam" id="PF21089">
    <property type="entry name" value="PKS_DH_N"/>
    <property type="match status" value="1"/>
</dbReference>
<dbReference type="Gene3D" id="3.30.300.30">
    <property type="match status" value="2"/>
</dbReference>
<dbReference type="PANTHER" id="PTHR45527:SF1">
    <property type="entry name" value="FATTY ACID SYNTHASE"/>
    <property type="match status" value="1"/>
</dbReference>
<comment type="catalytic activity">
    <reaction evidence="16">
        <text>17-(4-hydroxyphenyl)heptadecanoyl-[(phenol)carboxyphthiodiolenone synthase] + 2 (S)-methylmalonyl-CoA + 3 malonyl-CoA + 5 NADPH + 10 H(+) = C35-(phenol)carboxyphthiodiolenone-[(phenol)carboxyphthiodiolenone synthase] + 5 CO2 + 5 NADP(+) + 5 CoA + 2 H2O</text>
        <dbReference type="Rhea" id="RHEA:57756"/>
        <dbReference type="Rhea" id="RHEA-COMP:14272"/>
        <dbReference type="Rhea" id="RHEA-COMP:14989"/>
        <dbReference type="ChEBI" id="CHEBI:15377"/>
        <dbReference type="ChEBI" id="CHEBI:15378"/>
        <dbReference type="ChEBI" id="CHEBI:16526"/>
        <dbReference type="ChEBI" id="CHEBI:57287"/>
        <dbReference type="ChEBI" id="CHEBI:57327"/>
        <dbReference type="ChEBI" id="CHEBI:57384"/>
        <dbReference type="ChEBI" id="CHEBI:57783"/>
        <dbReference type="ChEBI" id="CHEBI:58349"/>
        <dbReference type="ChEBI" id="CHEBI:133300"/>
        <dbReference type="ChEBI" id="CHEBI:142259"/>
        <dbReference type="EC" id="2.3.1.292"/>
    </reaction>
</comment>
<dbReference type="InterPro" id="IPR023213">
    <property type="entry name" value="CAT-like_dom_sf"/>
</dbReference>
<dbReference type="GO" id="GO:0034081">
    <property type="term" value="C:polyketide synthase complex"/>
    <property type="evidence" value="ECO:0007669"/>
    <property type="project" value="UniProtKB-ARBA"/>
</dbReference>
<keyword evidence="32" id="KW-1185">Reference proteome</keyword>
<dbReference type="EMBL" id="CP001348">
    <property type="protein sequence ID" value="ACL76667.1"/>
    <property type="molecule type" value="Genomic_DNA"/>
</dbReference>
<dbReference type="FunFam" id="3.40.47.10:FF:000042">
    <property type="entry name" value="Polyketide synthase Pks13"/>
    <property type="match status" value="1"/>
</dbReference>
<evidence type="ECO:0000256" key="25">
    <source>
        <dbReference type="ARBA" id="ARBA00084020"/>
    </source>
</evidence>
<dbReference type="SMART" id="SM00822">
    <property type="entry name" value="PKS_KR"/>
    <property type="match status" value="1"/>
</dbReference>
<dbReference type="GO" id="GO:0008610">
    <property type="term" value="P:lipid biosynthetic process"/>
    <property type="evidence" value="ECO:0007669"/>
    <property type="project" value="UniProtKB-ARBA"/>
</dbReference>
<evidence type="ECO:0000256" key="22">
    <source>
        <dbReference type="ARBA" id="ARBA00073623"/>
    </source>
</evidence>
<dbReference type="PROSITE" id="PS50075">
    <property type="entry name" value="CARRIER"/>
    <property type="match status" value="3"/>
</dbReference>
<dbReference type="CDD" id="cd08953">
    <property type="entry name" value="KR_2_SDR_x"/>
    <property type="match status" value="1"/>
</dbReference>
<sequence>MYAFKTLVDLIVARQYEKSKGITFIISETEEHFVPYGELYHGARALLYNLQTAGFKKGDEVIFQIDNNRQFMFAFWACILGGMIPVPVTTGTNDEHKLKLFKIWDILKNPKMLASDDFFERLKSFGNNNDLSRQVDIMQTRTLSLENLEKTDFFGEIEKAEENDIAFIQFSSGSTGDPKGVIITHKNVLYDIGSVIRWVNINSEDSGLNWMPLTHDMGLIGTHIKDVIACINQYNIETQLFIRHPSLWIQKASEHKVTLLYSPNFGYKHFLTFFKPENKKDWDLSKVRLIYNGAEPISYELCDEFLEKLSQYGLKRNSMYTVYGLAEGTIAVTFPRLGDEMRFITLDRNYLNIGDTVREVSKDDTRGCSFADEGYPIYDCYVRICDIDNNDIGENKIGYICISGANVTSGYYNNKEATRKAITKDGWLNTGDLGFMRDGRLVITGRAKDVIFVKGQNYYSHDIERVAQEVDGIDVGKIVAVGAFNEKIKSDELILFVLFKMKVDKFIGLVRSLKKLISERMGIEVSQVIPIKSIPKTTSGKVQRYKLRESYIKGQYDTIKNDIELLLKSEAECRLIDQPENEIQAKLVEIWQEVLGLKRIGIKDNFFELGGDSLKLTQIISRIREEFEVELEQTLLFETPVLSELAEIIEKSDKISESEKRIHRFSEKGALPLSYAQQRIWFLDRLNENSSQYMLYSGLNIKGILNYDLLVKSLNTVIERHECLRTSFFEEDGQPVQKVNDGLQMDLPFVSLTEIPLENRKKEAMVLAKREISCPFDLSKAPLIRGKLFQLEKDQYILVLTAHHMVFDGWSFKVLLKELETLYNSYLKNEKYVLPELIITYSDYACWQIDRYSESTIQKQLAYWKEKLSGKLPVLELPFSKQRPTVQTYKGSNLRCSLSNELSQKLKRGAEQEGATLYMILLAAFKVLLFKYTGQEDIIIGSPVANRNRSELEPLIGFFTNNLVIRTVLSGNSSFRDLLRNVRNVTLEAYSNQDVPFEKIVEELNLERDMSRNPLFQVFFSLQGTPVQEARLSGMSVSSIDIEGDTARFDISVDIIDSGSGLEANFEFNTDLFDPDSIKRMAGHYTHILENLTANFETQIKKFDILSSEESKTLLEGWNNTRVDFESDLWTRLFEKKVLSNPEAIAVVKGAEKLSYGELDTRANRLANYLVSLGVGPETIVGIYMERSIDMLTALVSIHKSGGAYLPMDPVFPKDRLEYMLENAQVPIILTDSIIKETLPANQAKILCIDEEWNKISVQSAEKPENRVTQDNLAYVIYTSGSTGNPKGVQIEHRALTNFLLSMGTSTNMCEKDRLLAVTTLSFDIAGLEMLLPLVTGASVIIAGRDEVIDGEKLIALMDKHDISVMQATPATWRLLVEEEWQGCSSLKILCGGEALPRDLANELMVRCSCLWNVYGPTETTIWSTMVRLNSKEGQVSIGKPIANTTVYVLDNEMKPTPVGIPGELYIGGTGLARGYLKLPELTQEKFIPNPFSSEEGSRLYKTGDIVRFMPDGNIEFIGRGDHQVKIRGFRIELGEIETLLNKNPLISQSVVVCREISLGEKALIAYVIPKSQETAATTFREYLRNRLPDYMIPSYFVILDSFPMTPNNKIDRKSLPMPEKTAIGASSVMMQPLNDVQKTVSDTWKEVLGRENIGLNENFFDLGGHSLLLAKVRNKIFKKMNIDLQIMDLFKYPTVNTLSEYLEQRLGKKTAVVHSKTSMPKTTSLKSNDIAVIGMSARVPGARNIKEFWANLCQGKESITRFSDQEIIAEGIAPELLKKPEYVKAWGVLEDAYKFDAQFFGYNPREAEILDPQQRVFLEEAWKAMEDAGCDSERFNGAIGTFASVGMNTYVKNLTENNESGNVANNYQIMINNDKDFLATRVAYKLNLEGPGITVQTACSSSMVAIHLACRSLLNRECDMALAGGVSIRLPQKTGYLYQEGMILSPDGHCRAFDEKAKGTVGGNGAGVVVLKRLEDAIAEGDNICAVIKGTAVNNDGSLKVGYTAPRIEGEAGVISKAQELAGVSPETITYIEAHGTGTPLGDPIEIEALEKVFSEKTDKKRHCAVGSVKTNIGHLDAASGVIGLIKTVLAIQNSKIPPSLNFDKPNPKCDFENGHFYVNTKLWDWKTDGIPRRAGVSSFGIGGTNAHAVLEEPPLKRNATPGKSRVLLIFSAKTLSALKRMTSNFALHLKENSGTDMNDAEYTLKLGRREFEHRCCLVCSTREEAIEAIENDNLIYANDIKNDKSYDTARVKEYTEEELGLFWLQGEKIDWISLYEGQVRNKLNLPVYPFEGQSYWAKTQKADRRNINDYFYTPLWKQTVCNIPSEITLTENKNCILVLAEKNTFENKFVELLRKSGAEVIEASPKQQLDYDTLLKELGNIEKMPNKIINMLGISNENRGKDLFYSMLFLAKALGKQEPKKEINIIVLTNGMQKVFGESVLFPDKALVLGPCRVIPREYEKIKCRSVDFTLCEEGIPFERELLEQLLYEACSDSEDTTVAYRGESRWIQSFDKIKLQNTQKPPLRIKNKGTYLITGGLGGIGLVLAEYLAEREKINLVLVGRSSFPDMEKWDEWLKDKGETGKTSIKIKTLKHIKELGSEILICRGNVDNMEEMTRVRQQVQNHFGKIDGVIHAAGNPGGGMIQIKEESFVENVFAPKITGTQVLYEVLKDCKPDFFIMSSSLNSITGGFGQADYSAANNFMDAFANAHDTRHGTRFVSINWDRWPGVGMAEDNKKSIHPLLERKITDSLGRVAYLSRLNPKKDWVLREHLVMGIPTIAGTTYIEMARAAFADINGDKSVEFTDVTFLTPMAVRENEEQDVLTILEKNEAYYEFKIVSRLHSKVEDSPWKEHARGKIAAAIDPENKQIDISESTEIFNQETFDYINKDIKEFITFGNRWRTLKRLGFHGTKGIAEIELSPEFIDDLKYFNIHPSLLDVATGSVRLASKRNFLPVSYEKIIVKQRLPKKIYANITFKDEYNALNEIITCDIDVVDEKGVQLIEIKNFSMRHITDENSQNIKNRKQSFHTLIEGTDIYNSLFNSSNSDNIMDSGLTTDEGRKVFEKILSGQYYNTQVIVSTKDIEEAIAEAGYINKKSNTTVIEKEEQKTLHPRPDLPNAYSAPKSETEKKLVPMWQNLLGIEGLGIHDEFFALGGDSLLLVQLHSKIKEVFPTDLAVVDLYKYNTIALLASKLDEGNNRVEKPSFKSVSQRVSKQQERLKQRKQRMMIQRGENH</sequence>
<evidence type="ECO:0000256" key="16">
    <source>
        <dbReference type="ARBA" id="ARBA00050973"/>
    </source>
</evidence>
<feature type="domain" description="PKS/mFAS DH" evidence="30">
    <location>
        <begin position="2741"/>
        <end position="3019"/>
    </location>
</feature>
<dbReference type="Pfam" id="PF00668">
    <property type="entry name" value="Condensation"/>
    <property type="match status" value="1"/>
</dbReference>
<evidence type="ECO:0000259" key="29">
    <source>
        <dbReference type="PROSITE" id="PS52004"/>
    </source>
</evidence>
<evidence type="ECO:0000256" key="6">
    <source>
        <dbReference type="ARBA" id="ARBA00022450"/>
    </source>
</evidence>
<dbReference type="InterPro" id="IPR010071">
    <property type="entry name" value="AA_adenyl_dom"/>
</dbReference>
<dbReference type="InterPro" id="IPR049552">
    <property type="entry name" value="PKS_DH_N"/>
</dbReference>
<dbReference type="GO" id="GO:0016491">
    <property type="term" value="F:oxidoreductase activity"/>
    <property type="evidence" value="ECO:0007669"/>
    <property type="project" value="UniProtKB-KW"/>
</dbReference>
<dbReference type="InterPro" id="IPR025110">
    <property type="entry name" value="AMP-bd_C"/>
</dbReference>
<evidence type="ECO:0000256" key="23">
    <source>
        <dbReference type="ARBA" id="ARBA00075053"/>
    </source>
</evidence>
<dbReference type="Gene3D" id="3.30.559.30">
    <property type="entry name" value="Nonribosomal peptide synthetase, condensation domain"/>
    <property type="match status" value="1"/>
</dbReference>